<dbReference type="Pfam" id="PF08880">
    <property type="entry name" value="QLQ"/>
    <property type="match status" value="1"/>
</dbReference>
<gene>
    <name evidence="9" type="ORF">ZIOFF_040300</name>
</gene>
<dbReference type="GO" id="GO:0005524">
    <property type="term" value="F:ATP binding"/>
    <property type="evidence" value="ECO:0007669"/>
    <property type="project" value="UniProtKB-UniRule"/>
</dbReference>
<feature type="short sequence motif" description="Bipartite nuclear localization signal" evidence="4">
    <location>
        <begin position="236"/>
        <end position="246"/>
    </location>
</feature>
<keyword evidence="3 4" id="KW-0539">Nucleus</keyword>
<feature type="domain" description="QLQ" evidence="7">
    <location>
        <begin position="149"/>
        <end position="184"/>
    </location>
</feature>
<evidence type="ECO:0000256" key="4">
    <source>
        <dbReference type="PROSITE-ProRule" id="PRU01002"/>
    </source>
</evidence>
<feature type="compositionally biased region" description="Basic residues" evidence="6">
    <location>
        <begin position="71"/>
        <end position="83"/>
    </location>
</feature>
<keyword evidence="5" id="KW-0805">Transcription regulation</keyword>
<name>A0A8J5L4E8_ZINOF</name>
<dbReference type="PANTHER" id="PTHR31602:SF63">
    <property type="entry name" value="GROWTH-REGULATING FACTOR 3"/>
    <property type="match status" value="1"/>
</dbReference>
<evidence type="ECO:0000256" key="2">
    <source>
        <dbReference type="ARBA" id="ARBA00008122"/>
    </source>
</evidence>
<feature type="region of interest" description="Disordered" evidence="6">
    <location>
        <begin position="264"/>
        <end position="290"/>
    </location>
</feature>
<dbReference type="GO" id="GO:0006351">
    <property type="term" value="P:DNA-templated transcription"/>
    <property type="evidence" value="ECO:0007669"/>
    <property type="project" value="UniProtKB-UniRule"/>
</dbReference>
<reference evidence="9 10" key="1">
    <citation type="submission" date="2020-08" db="EMBL/GenBank/DDBJ databases">
        <title>Plant Genome Project.</title>
        <authorList>
            <person name="Zhang R.-G."/>
        </authorList>
    </citation>
    <scope>NUCLEOTIDE SEQUENCE [LARGE SCALE GENOMIC DNA]</scope>
    <source>
        <tissue evidence="9">Rhizome</tissue>
    </source>
</reference>
<dbReference type="EMBL" id="JACMSC010000011">
    <property type="protein sequence ID" value="KAG6500455.1"/>
    <property type="molecule type" value="Genomic_DNA"/>
</dbReference>
<keyword evidence="5" id="KW-0010">Activator</keyword>
<dbReference type="InterPro" id="IPR014977">
    <property type="entry name" value="WRC_dom"/>
</dbReference>
<feature type="region of interest" description="Disordered" evidence="6">
    <location>
        <begin position="32"/>
        <end position="87"/>
    </location>
</feature>
<comment type="subcellular location">
    <subcellularLocation>
        <location evidence="1 4 5">Nucleus</location>
    </subcellularLocation>
</comment>
<dbReference type="Proteomes" id="UP000734854">
    <property type="component" value="Unassembled WGS sequence"/>
</dbReference>
<dbReference type="PANTHER" id="PTHR31602">
    <property type="entry name" value="GROWTH-REGULATING FACTOR 5"/>
    <property type="match status" value="1"/>
</dbReference>
<dbReference type="GO" id="GO:0005634">
    <property type="term" value="C:nucleus"/>
    <property type="evidence" value="ECO:0007669"/>
    <property type="project" value="UniProtKB-SubCell"/>
</dbReference>
<keyword evidence="10" id="KW-1185">Reference proteome</keyword>
<keyword evidence="5" id="KW-0804">Transcription</keyword>
<dbReference type="InterPro" id="IPR031137">
    <property type="entry name" value="GRF"/>
</dbReference>
<evidence type="ECO:0000256" key="6">
    <source>
        <dbReference type="SAM" id="MobiDB-lite"/>
    </source>
</evidence>
<feature type="compositionally biased region" description="Polar residues" evidence="6">
    <location>
        <begin position="389"/>
        <end position="398"/>
    </location>
</feature>
<protein>
    <recommendedName>
        <fullName evidence="5">Growth-regulating factor</fullName>
    </recommendedName>
</protein>
<dbReference type="GO" id="GO:0006355">
    <property type="term" value="P:regulation of DNA-templated transcription"/>
    <property type="evidence" value="ECO:0007669"/>
    <property type="project" value="InterPro"/>
</dbReference>
<evidence type="ECO:0000259" key="8">
    <source>
        <dbReference type="PROSITE" id="PS51667"/>
    </source>
</evidence>
<dbReference type="SMART" id="SM00951">
    <property type="entry name" value="QLQ"/>
    <property type="match status" value="1"/>
</dbReference>
<dbReference type="PROSITE" id="PS51666">
    <property type="entry name" value="QLQ"/>
    <property type="match status" value="1"/>
</dbReference>
<evidence type="ECO:0000256" key="3">
    <source>
        <dbReference type="ARBA" id="ARBA00023242"/>
    </source>
</evidence>
<feature type="short sequence motif" description="Bipartite nuclear localization signal" evidence="4">
    <location>
        <begin position="264"/>
        <end position="271"/>
    </location>
</feature>
<evidence type="ECO:0000259" key="7">
    <source>
        <dbReference type="PROSITE" id="PS51666"/>
    </source>
</evidence>
<comment type="function">
    <text evidence="5">Transcription activator.</text>
</comment>
<feature type="domain" description="WRC" evidence="8">
    <location>
        <begin position="231"/>
        <end position="275"/>
    </location>
</feature>
<feature type="compositionally biased region" description="Polar residues" evidence="6">
    <location>
        <begin position="433"/>
        <end position="449"/>
    </location>
</feature>
<evidence type="ECO:0000313" key="9">
    <source>
        <dbReference type="EMBL" id="KAG6500455.1"/>
    </source>
</evidence>
<dbReference type="Pfam" id="PF08879">
    <property type="entry name" value="WRC"/>
    <property type="match status" value="1"/>
</dbReference>
<feature type="region of interest" description="Disordered" evidence="6">
    <location>
        <begin position="389"/>
        <end position="410"/>
    </location>
</feature>
<comment type="caution">
    <text evidence="9">The sequence shown here is derived from an EMBL/GenBank/DDBJ whole genome shotgun (WGS) entry which is preliminary data.</text>
</comment>
<evidence type="ECO:0000256" key="1">
    <source>
        <dbReference type="ARBA" id="ARBA00004123"/>
    </source>
</evidence>
<dbReference type="InterPro" id="IPR014978">
    <property type="entry name" value="Gln-Leu-Gln_QLQ"/>
</dbReference>
<feature type="compositionally biased region" description="Low complexity" evidence="6">
    <location>
        <begin position="278"/>
        <end position="290"/>
    </location>
</feature>
<feature type="region of interest" description="Disordered" evidence="6">
    <location>
        <begin position="429"/>
        <end position="459"/>
    </location>
</feature>
<dbReference type="GO" id="GO:0032502">
    <property type="term" value="P:developmental process"/>
    <property type="evidence" value="ECO:0007669"/>
    <property type="project" value="InterPro"/>
</dbReference>
<accession>A0A8J5L4E8</accession>
<comment type="domain">
    <text evidence="5">The QLQ domain and WRC domain may be involved in protein-protein interaction and DNA-binding, respectively.</text>
</comment>
<proteinExistence type="inferred from homology"/>
<organism evidence="9 10">
    <name type="scientific">Zingiber officinale</name>
    <name type="common">Ginger</name>
    <name type="synonym">Amomum zingiber</name>
    <dbReference type="NCBI Taxonomy" id="94328"/>
    <lineage>
        <taxon>Eukaryota</taxon>
        <taxon>Viridiplantae</taxon>
        <taxon>Streptophyta</taxon>
        <taxon>Embryophyta</taxon>
        <taxon>Tracheophyta</taxon>
        <taxon>Spermatophyta</taxon>
        <taxon>Magnoliopsida</taxon>
        <taxon>Liliopsida</taxon>
        <taxon>Zingiberales</taxon>
        <taxon>Zingiberaceae</taxon>
        <taxon>Zingiber</taxon>
    </lineage>
</organism>
<comment type="similarity">
    <text evidence="2 5">Belongs to the GRF family.</text>
</comment>
<feature type="compositionally biased region" description="Low complexity" evidence="6">
    <location>
        <begin position="450"/>
        <end position="459"/>
    </location>
</feature>
<evidence type="ECO:0000256" key="5">
    <source>
        <dbReference type="RuleBase" id="RU367127"/>
    </source>
</evidence>
<evidence type="ECO:0000313" key="10">
    <source>
        <dbReference type="Proteomes" id="UP000734854"/>
    </source>
</evidence>
<dbReference type="PROSITE" id="PS51667">
    <property type="entry name" value="WRC"/>
    <property type="match status" value="1"/>
</dbReference>
<dbReference type="AlphaFoldDB" id="A0A8J5L4E8"/>
<sequence length="459" mass="51069">MVEGRFRDSLGACLSKAATSVSSLQSEIGLLSEKEETDLSQASSEETDRPLLHASSGQAQEKSFLNPLHRSVPKSRSHIKGRPSKNELPPHSLCVSISMDAYLWRNRQQSEHQPCAGHTKLQHLDQQQSHASALALLAPEPNSSLNKGYFTLAQWQELELQALIYKYMLAGASVPMELILPIKRSLLGASPYLHYPEFYHHLQPSRNCSVFLIFYLFSALQTGYWGKCTMDPEPGRCRRTDGKKWRCSREVVVGQKYCERHVHRGRNRSRKHVEAPTPYYSKSSSKSGLCSPSPLLAQENHFDLPRSLATLNTQSLDQRTTVEKNLQSNCLNFYLKNLQDDKAEGYVLQSFLDEWPKSQRENTDSIDYTVHPASTTHLSISAPGNQLSDFSLKLSTGNPERPGQDNKNGCETQLLVSYGQASMGGPLAEALRSSASTHSPTSVLHNSNGSISEISSISP</sequence>